<comment type="caution">
    <text evidence="2">The sequence shown here is derived from an EMBL/GenBank/DDBJ whole genome shotgun (WGS) entry which is preliminary data.</text>
</comment>
<protein>
    <submittedName>
        <fullName evidence="2">Uncharacterized protein</fullName>
    </submittedName>
</protein>
<name>A0AAD9LZ39_9PEZI</name>
<feature type="compositionally biased region" description="Polar residues" evidence="1">
    <location>
        <begin position="27"/>
        <end position="37"/>
    </location>
</feature>
<evidence type="ECO:0000256" key="1">
    <source>
        <dbReference type="SAM" id="MobiDB-lite"/>
    </source>
</evidence>
<evidence type="ECO:0000313" key="2">
    <source>
        <dbReference type="EMBL" id="KAK2023338.1"/>
    </source>
</evidence>
<gene>
    <name evidence="2" type="ORF">LX32DRAFT_147157</name>
</gene>
<proteinExistence type="predicted"/>
<dbReference type="EMBL" id="MU843003">
    <property type="protein sequence ID" value="KAK2023338.1"/>
    <property type="molecule type" value="Genomic_DNA"/>
</dbReference>
<sequence>MFLALILPGPGVRPPSAGGLRGCHKANTGQTESTSIPPLNCQPEEPPSLPFSRGQKDFVFRVVMPGVARDRRSLKPTTTRPWQQTPLPRSAVVARPPLESHSFGSVFAFMIREGGGSSNTCTRLCLFVARVHACACQKPADRSRTLVGGFTSNDNNATNTCIPWSGPTLAQLPAGPFDGYIRSIGGGVWHRRARVGPLVRQPRGYHNPPFFCLVFNPVGKSMLAKANLSMRARTWPRSRGILSPCFHCGFNTRIWDPRFGVPVPWLTASFSCFFL</sequence>
<dbReference type="Proteomes" id="UP001232148">
    <property type="component" value="Unassembled WGS sequence"/>
</dbReference>
<reference evidence="2" key="1">
    <citation type="submission" date="2021-06" db="EMBL/GenBank/DDBJ databases">
        <title>Comparative genomics, transcriptomics and evolutionary studies reveal genomic signatures of adaptation to plant cell wall in hemibiotrophic fungi.</title>
        <authorList>
            <consortium name="DOE Joint Genome Institute"/>
            <person name="Baroncelli R."/>
            <person name="Diaz J.F."/>
            <person name="Benocci T."/>
            <person name="Peng M."/>
            <person name="Battaglia E."/>
            <person name="Haridas S."/>
            <person name="Andreopoulos W."/>
            <person name="Labutti K."/>
            <person name="Pangilinan J."/>
            <person name="Floch G.L."/>
            <person name="Makela M.R."/>
            <person name="Henrissat B."/>
            <person name="Grigoriev I.V."/>
            <person name="Crouch J.A."/>
            <person name="De Vries R.P."/>
            <person name="Sukno S.A."/>
            <person name="Thon M.R."/>
        </authorList>
    </citation>
    <scope>NUCLEOTIDE SEQUENCE</scope>
    <source>
        <strain evidence="2">MAFF235873</strain>
    </source>
</reference>
<accession>A0AAD9LZ39</accession>
<keyword evidence="3" id="KW-1185">Reference proteome</keyword>
<dbReference type="AlphaFoldDB" id="A0AAD9LZ39"/>
<organism evidence="2 3">
    <name type="scientific">Colletotrichum zoysiae</name>
    <dbReference type="NCBI Taxonomy" id="1216348"/>
    <lineage>
        <taxon>Eukaryota</taxon>
        <taxon>Fungi</taxon>
        <taxon>Dikarya</taxon>
        <taxon>Ascomycota</taxon>
        <taxon>Pezizomycotina</taxon>
        <taxon>Sordariomycetes</taxon>
        <taxon>Hypocreomycetidae</taxon>
        <taxon>Glomerellales</taxon>
        <taxon>Glomerellaceae</taxon>
        <taxon>Colletotrichum</taxon>
        <taxon>Colletotrichum graminicola species complex</taxon>
    </lineage>
</organism>
<feature type="region of interest" description="Disordered" evidence="1">
    <location>
        <begin position="15"/>
        <end position="48"/>
    </location>
</feature>
<evidence type="ECO:0000313" key="3">
    <source>
        <dbReference type="Proteomes" id="UP001232148"/>
    </source>
</evidence>